<dbReference type="OrthoDB" id="4347at2759"/>
<keyword evidence="3" id="KW-1185">Reference proteome</keyword>
<evidence type="ECO:0000256" key="1">
    <source>
        <dbReference type="SAM" id="SignalP"/>
    </source>
</evidence>
<dbReference type="PANTHER" id="PTHR28110">
    <property type="entry name" value="TRANSMEMBRANE PROTEIN"/>
    <property type="match status" value="1"/>
</dbReference>
<name>A0A2J5I4B1_9EURO</name>
<dbReference type="GO" id="GO:0005737">
    <property type="term" value="C:cytoplasm"/>
    <property type="evidence" value="ECO:0007669"/>
    <property type="project" value="TreeGrafter"/>
</dbReference>
<dbReference type="Proteomes" id="UP000235023">
    <property type="component" value="Unassembled WGS sequence"/>
</dbReference>
<keyword evidence="1" id="KW-0732">Signal</keyword>
<evidence type="ECO:0000313" key="2">
    <source>
        <dbReference type="EMBL" id="PLN84736.1"/>
    </source>
</evidence>
<dbReference type="EMBL" id="KZ559509">
    <property type="protein sequence ID" value="PLN84736.1"/>
    <property type="molecule type" value="Genomic_DNA"/>
</dbReference>
<feature type="chain" id="PRO_5014460870" evidence="1">
    <location>
        <begin position="26"/>
        <end position="269"/>
    </location>
</feature>
<evidence type="ECO:0000313" key="3">
    <source>
        <dbReference type="Proteomes" id="UP000235023"/>
    </source>
</evidence>
<proteinExistence type="predicted"/>
<dbReference type="InterPro" id="IPR055323">
    <property type="entry name" value="C57A10.07/YOR238W"/>
</dbReference>
<dbReference type="PANTHER" id="PTHR28110:SF1">
    <property type="entry name" value="TRANSMEMBRANE PROTEIN"/>
    <property type="match status" value="1"/>
</dbReference>
<accession>A0A2J5I4B1</accession>
<sequence length="269" mass="29836">MDFSHCTHLIIVCCHAIYLGGPTNGASEDEWLIEPFQKGETPTYTQHVKAGLGLLEGDPGGLLVFSGGATKQDRTALTEGESYFNLAQDNNLFSFNVPPSQIRAEIHAVDSYQNILFSLLHFRRATGAYPQRISVVTHEFKRPRFMKWHFPALGLRPIAGSLTSADVDDSRLDAKVRVIGINPPEEIASLEGLLAGEGKSGIGLWRDDPYGVLGELAAKRRKRGWERGMERGVFLGVGLEGVVEELVCWDGGSWFWGLGRLPWFEWFCS</sequence>
<organism evidence="2 3">
    <name type="scientific">Aspergillus taichungensis</name>
    <dbReference type="NCBI Taxonomy" id="482145"/>
    <lineage>
        <taxon>Eukaryota</taxon>
        <taxon>Fungi</taxon>
        <taxon>Dikarya</taxon>
        <taxon>Ascomycota</taxon>
        <taxon>Pezizomycotina</taxon>
        <taxon>Eurotiomycetes</taxon>
        <taxon>Eurotiomycetidae</taxon>
        <taxon>Eurotiales</taxon>
        <taxon>Aspergillaceae</taxon>
        <taxon>Aspergillus</taxon>
        <taxon>Aspergillus subgen. Circumdati</taxon>
    </lineage>
</organism>
<gene>
    <name evidence="2" type="ORF">BDW42DRAFT_30590</name>
</gene>
<protein>
    <submittedName>
        <fullName evidence="2">Uncharacterized protein</fullName>
    </submittedName>
</protein>
<feature type="signal peptide" evidence="1">
    <location>
        <begin position="1"/>
        <end position="25"/>
    </location>
</feature>
<reference evidence="3" key="1">
    <citation type="submission" date="2017-12" db="EMBL/GenBank/DDBJ databases">
        <authorList>
            <consortium name="DOE Joint Genome Institute"/>
            <person name="Mondo S.J."/>
            <person name="Kjaerbolling I."/>
            <person name="Vesth T.C."/>
            <person name="Frisvad J.C."/>
            <person name="Nybo J.L."/>
            <person name="Theobald S."/>
            <person name="Kuo A."/>
            <person name="Bowyer P."/>
            <person name="Matsuda Y."/>
            <person name="Lyhne E.K."/>
            <person name="Kogle M.E."/>
            <person name="Clum A."/>
            <person name="Lipzen A."/>
            <person name="Salamov A."/>
            <person name="Ngan C.Y."/>
            <person name="Daum C."/>
            <person name="Chiniquy J."/>
            <person name="Barry K."/>
            <person name="LaButti K."/>
            <person name="Haridas S."/>
            <person name="Simmons B.A."/>
            <person name="Magnuson J.K."/>
            <person name="Mortensen U.H."/>
            <person name="Larsen T.O."/>
            <person name="Grigoriev I.V."/>
            <person name="Baker S.E."/>
            <person name="Andersen M.R."/>
            <person name="Nordberg H.P."/>
            <person name="Cantor M.N."/>
            <person name="Hua S.X."/>
        </authorList>
    </citation>
    <scope>NUCLEOTIDE SEQUENCE [LARGE SCALE GENOMIC DNA]</scope>
    <source>
        <strain evidence="3">IBT 19404</strain>
    </source>
</reference>
<dbReference type="AlphaFoldDB" id="A0A2J5I4B1"/>